<evidence type="ECO:0000313" key="1">
    <source>
        <dbReference type="EMBL" id="VDN28441.1"/>
    </source>
</evidence>
<dbReference type="Proteomes" id="UP000271098">
    <property type="component" value="Unassembled WGS sequence"/>
</dbReference>
<name>A0A183E6Z6_9BILA</name>
<dbReference type="WBParaSite" id="GPUH_0001675901-mRNA-1">
    <property type="protein sequence ID" value="GPUH_0001675901-mRNA-1"/>
    <property type="gene ID" value="GPUH_0001675901"/>
</dbReference>
<protein>
    <submittedName>
        <fullName evidence="3">Ig-like domain-containing protein</fullName>
    </submittedName>
</protein>
<keyword evidence="2" id="KW-1185">Reference proteome</keyword>
<dbReference type="AlphaFoldDB" id="A0A183E6Z6"/>
<dbReference type="EMBL" id="UYRT01084167">
    <property type="protein sequence ID" value="VDN28441.1"/>
    <property type="molecule type" value="Genomic_DNA"/>
</dbReference>
<reference evidence="1 2" key="2">
    <citation type="submission" date="2018-11" db="EMBL/GenBank/DDBJ databases">
        <authorList>
            <consortium name="Pathogen Informatics"/>
        </authorList>
    </citation>
    <scope>NUCLEOTIDE SEQUENCE [LARGE SCALE GENOMIC DNA]</scope>
</reference>
<reference evidence="3" key="1">
    <citation type="submission" date="2016-06" db="UniProtKB">
        <authorList>
            <consortium name="WormBaseParasite"/>
        </authorList>
    </citation>
    <scope>IDENTIFICATION</scope>
</reference>
<evidence type="ECO:0000313" key="2">
    <source>
        <dbReference type="Proteomes" id="UP000271098"/>
    </source>
</evidence>
<organism evidence="3">
    <name type="scientific">Gongylonema pulchrum</name>
    <dbReference type="NCBI Taxonomy" id="637853"/>
    <lineage>
        <taxon>Eukaryota</taxon>
        <taxon>Metazoa</taxon>
        <taxon>Ecdysozoa</taxon>
        <taxon>Nematoda</taxon>
        <taxon>Chromadorea</taxon>
        <taxon>Rhabditida</taxon>
        <taxon>Spirurina</taxon>
        <taxon>Spiruromorpha</taxon>
        <taxon>Spiruroidea</taxon>
        <taxon>Gongylonematidae</taxon>
        <taxon>Gongylonema</taxon>
    </lineage>
</organism>
<proteinExistence type="predicted"/>
<accession>A0A183E6Z6</accession>
<evidence type="ECO:0000313" key="3">
    <source>
        <dbReference type="WBParaSite" id="GPUH_0001675901-mRNA-1"/>
    </source>
</evidence>
<gene>
    <name evidence="1" type="ORF">GPUH_LOCUS16737</name>
</gene>
<sequence>MREQLPVERREVSFRITAALTPERRPLNGPRLPAVAIVGGSTLHLSCGPVSRAHRKRPHVWKQQQNWNNASSFAVTCNTKPSSVAVPSQSVNLHRATARHA</sequence>